<dbReference type="SUPFAM" id="SSF46785">
    <property type="entry name" value="Winged helix' DNA-binding domain"/>
    <property type="match status" value="1"/>
</dbReference>
<dbReference type="Gene3D" id="1.10.10.10">
    <property type="entry name" value="Winged helix-like DNA-binding domain superfamily/Winged helix DNA-binding domain"/>
    <property type="match status" value="1"/>
</dbReference>
<comment type="similarity">
    <text evidence="1">Belongs to the LysR transcriptional regulatory family.</text>
</comment>
<evidence type="ECO:0000256" key="4">
    <source>
        <dbReference type="ARBA" id="ARBA00023163"/>
    </source>
</evidence>
<organism evidence="6 7">
    <name type="scientific">Sagittula stellata (strain ATCC 700073 / DSM 11524 / E-37)</name>
    <dbReference type="NCBI Taxonomy" id="388399"/>
    <lineage>
        <taxon>Bacteria</taxon>
        <taxon>Pseudomonadati</taxon>
        <taxon>Pseudomonadota</taxon>
        <taxon>Alphaproteobacteria</taxon>
        <taxon>Rhodobacterales</taxon>
        <taxon>Roseobacteraceae</taxon>
        <taxon>Sagittula</taxon>
    </lineage>
</organism>
<keyword evidence="7" id="KW-1185">Reference proteome</keyword>
<dbReference type="GO" id="GO:0003700">
    <property type="term" value="F:DNA-binding transcription factor activity"/>
    <property type="evidence" value="ECO:0007669"/>
    <property type="project" value="InterPro"/>
</dbReference>
<keyword evidence="3" id="KW-0238">DNA-binding</keyword>
<dbReference type="Gene3D" id="3.40.190.290">
    <property type="match status" value="1"/>
</dbReference>
<dbReference type="OrthoDB" id="9803030at2"/>
<dbReference type="PROSITE" id="PS50931">
    <property type="entry name" value="HTH_LYSR"/>
    <property type="match status" value="1"/>
</dbReference>
<evidence type="ECO:0000256" key="3">
    <source>
        <dbReference type="ARBA" id="ARBA00023125"/>
    </source>
</evidence>
<dbReference type="EMBL" id="AAYA01000014">
    <property type="protein sequence ID" value="EBA06561.1"/>
    <property type="molecule type" value="Genomic_DNA"/>
</dbReference>
<dbReference type="RefSeq" id="WP_005862138.1">
    <property type="nucleotide sequence ID" value="NZ_AAYA01000014.1"/>
</dbReference>
<dbReference type="PANTHER" id="PTHR30419">
    <property type="entry name" value="HTH-TYPE TRANSCRIPTIONAL REGULATOR YBHD"/>
    <property type="match status" value="1"/>
</dbReference>
<keyword evidence="2" id="KW-0805">Transcription regulation</keyword>
<dbReference type="GO" id="GO:0005829">
    <property type="term" value="C:cytosol"/>
    <property type="evidence" value="ECO:0007669"/>
    <property type="project" value="TreeGrafter"/>
</dbReference>
<name>A3K882_SAGS3</name>
<dbReference type="Pfam" id="PF00126">
    <property type="entry name" value="HTH_1"/>
    <property type="match status" value="1"/>
</dbReference>
<protein>
    <submittedName>
        <fullName evidence="6">Transcriptional regulator, LysR family, putative</fullName>
    </submittedName>
</protein>
<evidence type="ECO:0000259" key="5">
    <source>
        <dbReference type="PROSITE" id="PS50931"/>
    </source>
</evidence>
<dbReference type="InterPro" id="IPR036390">
    <property type="entry name" value="WH_DNA-bd_sf"/>
</dbReference>
<dbReference type="Pfam" id="PF03466">
    <property type="entry name" value="LysR_substrate"/>
    <property type="match status" value="1"/>
</dbReference>
<feature type="domain" description="HTH lysR-type" evidence="5">
    <location>
        <begin position="28"/>
        <end position="85"/>
    </location>
</feature>
<evidence type="ECO:0000313" key="7">
    <source>
        <dbReference type="Proteomes" id="UP000005713"/>
    </source>
</evidence>
<sequence length="326" mass="35501">MKQSASAIAKRDCPDGRDRLDRDITANLKVRHLSLIVALADHGTTHSAADALNMTQSTASKMLRDVEEIFAASLFERSPRGMVLTPLGQFAVDNARAQLSRLQRFSEEFSARRAGGYGTLAIGAITGAAPDLVARAVAEIKARRPQLAVALHGETSDGILSELEAGRLDLAVGRFSAERHRTVFTFEPLAEERLVVVARAGHRLASGTRRLDDLQDCAWALQPKSNPSRQVLDAAFDRAALRRPRDTIECSSILLILNLVQESDAVALLPMAVVQAHQMAGLFTVLDIRPEIRLSGFGLVTRRKEPLEPAALEFCDILRARARGTA</sequence>
<evidence type="ECO:0000256" key="1">
    <source>
        <dbReference type="ARBA" id="ARBA00009437"/>
    </source>
</evidence>
<dbReference type="AlphaFoldDB" id="A3K882"/>
<accession>A3K882</accession>
<dbReference type="PANTHER" id="PTHR30419:SF8">
    <property type="entry name" value="NITROGEN ASSIMILATION TRANSCRIPTIONAL ACTIVATOR-RELATED"/>
    <property type="match status" value="1"/>
</dbReference>
<dbReference type="Proteomes" id="UP000005713">
    <property type="component" value="Unassembled WGS sequence"/>
</dbReference>
<evidence type="ECO:0000256" key="2">
    <source>
        <dbReference type="ARBA" id="ARBA00023015"/>
    </source>
</evidence>
<dbReference type="GO" id="GO:0003677">
    <property type="term" value="F:DNA binding"/>
    <property type="evidence" value="ECO:0007669"/>
    <property type="project" value="UniProtKB-KW"/>
</dbReference>
<keyword evidence="4" id="KW-0804">Transcription</keyword>
<dbReference type="InterPro" id="IPR005119">
    <property type="entry name" value="LysR_subst-bd"/>
</dbReference>
<reference evidence="6 7" key="1">
    <citation type="submission" date="2006-06" db="EMBL/GenBank/DDBJ databases">
        <authorList>
            <person name="Moran M.A."/>
            <person name="Ferriera S."/>
            <person name="Johnson J."/>
            <person name="Kravitz S."/>
            <person name="Beeson K."/>
            <person name="Sutton G."/>
            <person name="Rogers Y.-H."/>
            <person name="Friedman R."/>
            <person name="Frazier M."/>
            <person name="Venter J.C."/>
        </authorList>
    </citation>
    <scope>NUCLEOTIDE SEQUENCE [LARGE SCALE GENOMIC DNA]</scope>
    <source>
        <strain evidence="6 7">E-37</strain>
    </source>
</reference>
<comment type="caution">
    <text evidence="6">The sequence shown here is derived from an EMBL/GenBank/DDBJ whole genome shotgun (WGS) entry which is preliminary data.</text>
</comment>
<gene>
    <name evidence="6" type="ORF">SSE37_09908</name>
</gene>
<dbReference type="InterPro" id="IPR036388">
    <property type="entry name" value="WH-like_DNA-bd_sf"/>
</dbReference>
<dbReference type="InterPro" id="IPR050950">
    <property type="entry name" value="HTH-type_LysR_regulators"/>
</dbReference>
<evidence type="ECO:0000313" key="6">
    <source>
        <dbReference type="EMBL" id="EBA06561.1"/>
    </source>
</evidence>
<proteinExistence type="inferred from homology"/>
<dbReference type="eggNOG" id="COG0583">
    <property type="taxonomic scope" value="Bacteria"/>
</dbReference>
<dbReference type="SUPFAM" id="SSF53850">
    <property type="entry name" value="Periplasmic binding protein-like II"/>
    <property type="match status" value="1"/>
</dbReference>
<dbReference type="InterPro" id="IPR000847">
    <property type="entry name" value="LysR_HTH_N"/>
</dbReference>